<proteinExistence type="inferred from homology"/>
<sequence>MVQNKLYFKLFSLLILCAVVLTACSPAAQATTAPQATEPAAAAATSAPAAAKPTLKVAMALPGPINDNDFNTVGYTGLKKACEEMGIEYTYVEKVADADVERVLRDFASRGYNLIFAHSFSFASAALAVAKDYPDITFMVAGSGFELNPNMGSYDNPDYQGAYLAGMLAAGTSKTGVLGWVDGNPAPNMLANLHAFEDGAQEVNPDIKVLHTFIGSWYDPPKSKEAAIAQVEQGADVLSAQGVGVIDAAVEKKVWVIGAMTDQNHLGPDVVLTSVLWDIYPVVKSMITSVSDGTWESKTYNFGVKDGAVKFSDFHGLDTNVPAEIMQKVNDKLSAIQNGTFEVPFDTSEVQ</sequence>
<keyword evidence="4 7" id="KW-0732">Signal</keyword>
<dbReference type="InterPro" id="IPR050957">
    <property type="entry name" value="BMP_lipoprotein"/>
</dbReference>
<accession>A0A0S7BL61</accession>
<comment type="subcellular location">
    <subcellularLocation>
        <location evidence="1">Cell membrane</location>
        <topology evidence="1">Lipid-anchor</topology>
    </subcellularLocation>
</comment>
<dbReference type="GO" id="GO:0005886">
    <property type="term" value="C:plasma membrane"/>
    <property type="evidence" value="ECO:0007669"/>
    <property type="project" value="UniProtKB-SubCell"/>
</dbReference>
<evidence type="ECO:0000256" key="3">
    <source>
        <dbReference type="ARBA" id="ARBA00022475"/>
    </source>
</evidence>
<dbReference type="EMBL" id="DF967972">
    <property type="protein sequence ID" value="GAP14517.1"/>
    <property type="molecule type" value="Genomic_DNA"/>
</dbReference>
<feature type="chain" id="PRO_5006633021" evidence="7">
    <location>
        <begin position="31"/>
        <end position="351"/>
    </location>
</feature>
<reference evidence="9" key="1">
    <citation type="submission" date="2015-07" db="EMBL/GenBank/DDBJ databases">
        <title>Draft Genome Sequences of Anaerolinea thermolimosa IMO-1, Bellilinea caldifistulae GOMI-1, Leptolinea tardivitalis YMTK-2, Levilinea saccharolytica KIBI-1,Longilinea arvoryzae KOME-1, Previously Described as Members of the Anaerolineaceae (Chloroflexi).</title>
        <authorList>
            <person name="Sekiguchi Y."/>
            <person name="Ohashi A."/>
            <person name="Matsuura N."/>
            <person name="Tourlousse M.D."/>
        </authorList>
    </citation>
    <scope>NUCLEOTIDE SEQUENCE [LARGE SCALE GENOMIC DNA]</scope>
    <source>
        <strain evidence="9">KOME-1</strain>
    </source>
</reference>
<keyword evidence="6 9" id="KW-0449">Lipoprotein</keyword>
<feature type="domain" description="ABC transporter substrate-binding protein PnrA-like" evidence="8">
    <location>
        <begin position="56"/>
        <end position="344"/>
    </location>
</feature>
<keyword evidence="10" id="KW-1185">Reference proteome</keyword>
<evidence type="ECO:0000256" key="7">
    <source>
        <dbReference type="SAM" id="SignalP"/>
    </source>
</evidence>
<evidence type="ECO:0000256" key="4">
    <source>
        <dbReference type="ARBA" id="ARBA00022729"/>
    </source>
</evidence>
<protein>
    <submittedName>
        <fullName evidence="9">Uncharacterized ABC-type transport system, periplasmic component/surface lipoprotein</fullName>
    </submittedName>
</protein>
<dbReference type="RefSeq" id="WP_172797853.1">
    <property type="nucleotide sequence ID" value="NZ_DF967972.1"/>
</dbReference>
<evidence type="ECO:0000256" key="1">
    <source>
        <dbReference type="ARBA" id="ARBA00004193"/>
    </source>
</evidence>
<dbReference type="SUPFAM" id="SSF53822">
    <property type="entry name" value="Periplasmic binding protein-like I"/>
    <property type="match status" value="1"/>
</dbReference>
<organism evidence="9">
    <name type="scientific">Longilinea arvoryzae</name>
    <dbReference type="NCBI Taxonomy" id="360412"/>
    <lineage>
        <taxon>Bacteria</taxon>
        <taxon>Bacillati</taxon>
        <taxon>Chloroflexota</taxon>
        <taxon>Anaerolineae</taxon>
        <taxon>Anaerolineales</taxon>
        <taxon>Anaerolineaceae</taxon>
        <taxon>Longilinea</taxon>
    </lineage>
</organism>
<dbReference type="Gene3D" id="3.40.50.2300">
    <property type="match status" value="2"/>
</dbReference>
<evidence type="ECO:0000256" key="5">
    <source>
        <dbReference type="ARBA" id="ARBA00023136"/>
    </source>
</evidence>
<evidence type="ECO:0000256" key="2">
    <source>
        <dbReference type="ARBA" id="ARBA00008610"/>
    </source>
</evidence>
<dbReference type="CDD" id="cd06304">
    <property type="entry name" value="PBP1_BmpA_Med_PnrA-like"/>
    <property type="match status" value="1"/>
</dbReference>
<evidence type="ECO:0000313" key="9">
    <source>
        <dbReference type="EMBL" id="GAP14517.1"/>
    </source>
</evidence>
<comment type="similarity">
    <text evidence="2">Belongs to the BMP lipoprotein family.</text>
</comment>
<evidence type="ECO:0000259" key="8">
    <source>
        <dbReference type="Pfam" id="PF02608"/>
    </source>
</evidence>
<feature type="signal peptide" evidence="7">
    <location>
        <begin position="1"/>
        <end position="30"/>
    </location>
</feature>
<dbReference type="InterPro" id="IPR003760">
    <property type="entry name" value="PnrA-like"/>
</dbReference>
<dbReference type="STRING" id="360412.LARV_02288"/>
<dbReference type="PROSITE" id="PS51257">
    <property type="entry name" value="PROKAR_LIPOPROTEIN"/>
    <property type="match status" value="1"/>
</dbReference>
<dbReference type="PANTHER" id="PTHR34296">
    <property type="entry name" value="TRANSCRIPTIONAL ACTIVATOR PROTEIN MED"/>
    <property type="match status" value="1"/>
</dbReference>
<dbReference type="Pfam" id="PF02608">
    <property type="entry name" value="Bmp"/>
    <property type="match status" value="1"/>
</dbReference>
<dbReference type="InterPro" id="IPR028082">
    <property type="entry name" value="Peripla_BP_I"/>
</dbReference>
<gene>
    <name evidence="9" type="ORF">LARV_02288</name>
</gene>
<dbReference type="AlphaFoldDB" id="A0A0S7BL61"/>
<evidence type="ECO:0000313" key="10">
    <source>
        <dbReference type="Proteomes" id="UP000055060"/>
    </source>
</evidence>
<dbReference type="Proteomes" id="UP000055060">
    <property type="component" value="Unassembled WGS sequence"/>
</dbReference>
<dbReference type="PANTHER" id="PTHR34296:SF2">
    <property type="entry name" value="ABC TRANSPORTER GUANOSINE-BINDING PROTEIN NUPN"/>
    <property type="match status" value="1"/>
</dbReference>
<keyword evidence="5" id="KW-0472">Membrane</keyword>
<keyword evidence="3" id="KW-1003">Cell membrane</keyword>
<name>A0A0S7BL61_9CHLR</name>
<evidence type="ECO:0000256" key="6">
    <source>
        <dbReference type="ARBA" id="ARBA00023288"/>
    </source>
</evidence>